<protein>
    <submittedName>
        <fullName evidence="3">Uncharacterized protein</fullName>
    </submittedName>
</protein>
<dbReference type="Proteomes" id="UP000887578">
    <property type="component" value="Unplaced"/>
</dbReference>
<dbReference type="WBParaSite" id="PDA_v2.g13858.t1">
    <property type="protein sequence ID" value="PDA_v2.g13858.t1"/>
    <property type="gene ID" value="PDA_v2.g13858"/>
</dbReference>
<name>A0A914P8R5_9BILA</name>
<reference evidence="3" key="1">
    <citation type="submission" date="2022-11" db="UniProtKB">
        <authorList>
            <consortium name="WormBaseParasite"/>
        </authorList>
    </citation>
    <scope>IDENTIFICATION</scope>
</reference>
<keyword evidence="2" id="KW-1185">Reference proteome</keyword>
<accession>A0A914P8R5</accession>
<evidence type="ECO:0000313" key="2">
    <source>
        <dbReference type="Proteomes" id="UP000887578"/>
    </source>
</evidence>
<evidence type="ECO:0000256" key="1">
    <source>
        <dbReference type="SAM" id="MobiDB-lite"/>
    </source>
</evidence>
<sequence>MQIKNLNGTNLIFISDIDITTSDNISVISVCVTEIVGKDVAPTYMCQNVSSSNSVNLTAPNEIVKITISYIVEDGGINFIDLFNGIIDQGNFISSDGIFFGNNENKCFKSSTANLNTTFCCTSSSQNTQAPVYLPKCTNFKISSTFYNTTNDNIYTSATSEFSLSDSDLISNGYYIGDIPTLYSINNYIFQSINEKYDSIFVGRIILLEGQTFLVQGIPLTAANNCLNVTSPYHDIDKQQGIDVVSELCCIAFSGIYVTTTSLPATMQSSVSASGTSPKPGATSTSTTLKPLATDSTFIPMNSSISGSTVTSLSPLTTNSALPPFDF</sequence>
<proteinExistence type="predicted"/>
<organism evidence="2 3">
    <name type="scientific">Panagrolaimus davidi</name>
    <dbReference type="NCBI Taxonomy" id="227884"/>
    <lineage>
        <taxon>Eukaryota</taxon>
        <taxon>Metazoa</taxon>
        <taxon>Ecdysozoa</taxon>
        <taxon>Nematoda</taxon>
        <taxon>Chromadorea</taxon>
        <taxon>Rhabditida</taxon>
        <taxon>Tylenchina</taxon>
        <taxon>Panagrolaimomorpha</taxon>
        <taxon>Panagrolaimoidea</taxon>
        <taxon>Panagrolaimidae</taxon>
        <taxon>Panagrolaimus</taxon>
    </lineage>
</organism>
<dbReference type="AlphaFoldDB" id="A0A914P8R5"/>
<evidence type="ECO:0000313" key="3">
    <source>
        <dbReference type="WBParaSite" id="PDA_v2.g13858.t1"/>
    </source>
</evidence>
<feature type="region of interest" description="Disordered" evidence="1">
    <location>
        <begin position="269"/>
        <end position="289"/>
    </location>
</feature>